<dbReference type="Gene3D" id="1.10.12.10">
    <property type="entry name" value="Lyase 2-enoyl-coa Hydratase, Chain A, domain 2"/>
    <property type="match status" value="1"/>
</dbReference>
<dbReference type="EMBL" id="FOOU01000006">
    <property type="protein sequence ID" value="SFG40019.1"/>
    <property type="molecule type" value="Genomic_DNA"/>
</dbReference>
<keyword evidence="2" id="KW-0456">Lyase</keyword>
<accession>A0A1I2RKK7</accession>
<comment type="similarity">
    <text evidence="1">Belongs to the enoyl-CoA hydratase/isomerase family.</text>
</comment>
<dbReference type="RefSeq" id="WP_090727800.1">
    <property type="nucleotide sequence ID" value="NZ_FOOU01000006.1"/>
</dbReference>
<evidence type="ECO:0000313" key="3">
    <source>
        <dbReference type="EMBL" id="SFG40019.1"/>
    </source>
</evidence>
<dbReference type="AlphaFoldDB" id="A0A1I2RKK7"/>
<dbReference type="InterPro" id="IPR029045">
    <property type="entry name" value="ClpP/crotonase-like_dom_sf"/>
</dbReference>
<dbReference type="PANTHER" id="PTHR11941:SF54">
    <property type="entry name" value="ENOYL-COA HYDRATASE, MITOCHONDRIAL"/>
    <property type="match status" value="1"/>
</dbReference>
<dbReference type="CDD" id="cd06558">
    <property type="entry name" value="crotonase-like"/>
    <property type="match status" value="1"/>
</dbReference>
<evidence type="ECO:0000313" key="4">
    <source>
        <dbReference type="Proteomes" id="UP000198623"/>
    </source>
</evidence>
<gene>
    <name evidence="3" type="ORF">SAMN05216175_106119</name>
</gene>
<dbReference type="GO" id="GO:0006635">
    <property type="term" value="P:fatty acid beta-oxidation"/>
    <property type="evidence" value="ECO:0007669"/>
    <property type="project" value="TreeGrafter"/>
</dbReference>
<dbReference type="STRING" id="1045558.SAMN05216175_106119"/>
<name>A0A1I2RKK7_9GAMM</name>
<dbReference type="InterPro" id="IPR014748">
    <property type="entry name" value="Enoyl-CoA_hydra_C"/>
</dbReference>
<protein>
    <submittedName>
        <fullName evidence="3">Enoyl-CoA hydratase/carnithine racemase</fullName>
    </submittedName>
</protein>
<dbReference type="Pfam" id="PF00378">
    <property type="entry name" value="ECH_1"/>
    <property type="match status" value="1"/>
</dbReference>
<dbReference type="Gene3D" id="3.90.226.10">
    <property type="entry name" value="2-enoyl-CoA Hydratase, Chain A, domain 1"/>
    <property type="match status" value="1"/>
</dbReference>
<evidence type="ECO:0000256" key="1">
    <source>
        <dbReference type="ARBA" id="ARBA00005254"/>
    </source>
</evidence>
<dbReference type="GO" id="GO:0016829">
    <property type="term" value="F:lyase activity"/>
    <property type="evidence" value="ECO:0007669"/>
    <property type="project" value="UniProtKB-KW"/>
</dbReference>
<sequence>MPIQTPQLQDANLQLDNRIALLTLNRDDVRNALTGTHLIDDILKAIQWVNQNDGVSVLVITGAGSAFSAGGNIKEMLKRDGEYSNGAFSGDVYEVQNKYRNGIQKIPLAVYNCEVPVIAAVNGPAIGAGFDLTCMCDMRIGSSNALLGETFVNLGIIPGDGGAWFLQRLIGYQKAADMTFTGRLVKADEAKSMGLLLDVVSPDELMPAAMKLAKQIAAKPPQATRLTKRLMKAAQRQELADFLDLCAVFQGMCHNTDDHLEAVSAFVEKRPGKYQGK</sequence>
<dbReference type="PANTHER" id="PTHR11941">
    <property type="entry name" value="ENOYL-COA HYDRATASE-RELATED"/>
    <property type="match status" value="1"/>
</dbReference>
<proteinExistence type="inferred from homology"/>
<evidence type="ECO:0000256" key="2">
    <source>
        <dbReference type="ARBA" id="ARBA00023239"/>
    </source>
</evidence>
<dbReference type="Proteomes" id="UP000198623">
    <property type="component" value="Unassembled WGS sequence"/>
</dbReference>
<dbReference type="InterPro" id="IPR001753">
    <property type="entry name" value="Enoyl-CoA_hydra/iso"/>
</dbReference>
<reference evidence="4" key="1">
    <citation type="submission" date="2016-10" db="EMBL/GenBank/DDBJ databases">
        <authorList>
            <person name="Varghese N."/>
            <person name="Submissions S."/>
        </authorList>
    </citation>
    <scope>NUCLEOTIDE SEQUENCE [LARGE SCALE GENOMIC DNA]</scope>
    <source>
        <strain evidence="4">CGMCC 1.10971</strain>
    </source>
</reference>
<dbReference type="SUPFAM" id="SSF52096">
    <property type="entry name" value="ClpP/crotonase"/>
    <property type="match status" value="1"/>
</dbReference>
<dbReference type="OrthoDB" id="9807606at2"/>
<keyword evidence="4" id="KW-1185">Reference proteome</keyword>
<organism evidence="3 4">
    <name type="scientific">Neptunomonas qingdaonensis</name>
    <dbReference type="NCBI Taxonomy" id="1045558"/>
    <lineage>
        <taxon>Bacteria</taxon>
        <taxon>Pseudomonadati</taxon>
        <taxon>Pseudomonadota</taxon>
        <taxon>Gammaproteobacteria</taxon>
        <taxon>Oceanospirillales</taxon>
        <taxon>Oceanospirillaceae</taxon>
        <taxon>Neptunomonas</taxon>
    </lineage>
</organism>